<gene>
    <name evidence="9" type="primary">LOC108999712</name>
</gene>
<feature type="region of interest" description="Disordered" evidence="7">
    <location>
        <begin position="1"/>
        <end position="34"/>
    </location>
</feature>
<protein>
    <recommendedName>
        <fullName evidence="6">Protein SDA1</fullName>
    </recommendedName>
</protein>
<evidence type="ECO:0000256" key="5">
    <source>
        <dbReference type="ARBA" id="ARBA00023242"/>
    </source>
</evidence>
<dbReference type="STRING" id="51240.A0A2I4FKJ6"/>
<comment type="similarity">
    <text evidence="1 6">Belongs to the SDA1 family.</text>
</comment>
<evidence type="ECO:0000256" key="1">
    <source>
        <dbReference type="ARBA" id="ARBA00005783"/>
    </source>
</evidence>
<dbReference type="AlphaFoldDB" id="A0A2I4FKJ6"/>
<organism evidence="8 9">
    <name type="scientific">Juglans regia</name>
    <name type="common">English walnut</name>
    <dbReference type="NCBI Taxonomy" id="51240"/>
    <lineage>
        <taxon>Eukaryota</taxon>
        <taxon>Viridiplantae</taxon>
        <taxon>Streptophyta</taxon>
        <taxon>Embryophyta</taxon>
        <taxon>Tracheophyta</taxon>
        <taxon>Spermatophyta</taxon>
        <taxon>Magnoliopsida</taxon>
        <taxon>eudicotyledons</taxon>
        <taxon>Gunneridae</taxon>
        <taxon>Pentapetalae</taxon>
        <taxon>rosids</taxon>
        <taxon>fabids</taxon>
        <taxon>Fagales</taxon>
        <taxon>Juglandaceae</taxon>
        <taxon>Juglans</taxon>
    </lineage>
</organism>
<comment type="subcellular location">
    <subcellularLocation>
        <location evidence="6">Nucleus</location>
        <location evidence="6">Nucleolus</location>
    </subcellularLocation>
</comment>
<dbReference type="InterPro" id="IPR007949">
    <property type="entry name" value="SDA1_MD"/>
</dbReference>
<name>A0A2I4FKJ6_JUGRE</name>
<feature type="region of interest" description="Disordered" evidence="7">
    <location>
        <begin position="515"/>
        <end position="641"/>
    </location>
</feature>
<dbReference type="KEGG" id="jre:108999712"/>
<evidence type="ECO:0000256" key="3">
    <source>
        <dbReference type="ARBA" id="ARBA00022517"/>
    </source>
</evidence>
<feature type="region of interest" description="Disordered" evidence="7">
    <location>
        <begin position="748"/>
        <end position="813"/>
    </location>
</feature>
<evidence type="ECO:0000256" key="4">
    <source>
        <dbReference type="ARBA" id="ARBA00022927"/>
    </source>
</evidence>
<dbReference type="Pfam" id="PF08158">
    <property type="entry name" value="SDA1_HEAT"/>
    <property type="match status" value="1"/>
</dbReference>
<evidence type="ECO:0000313" key="9">
    <source>
        <dbReference type="RefSeq" id="XP_018832165.2"/>
    </source>
</evidence>
<dbReference type="InterPro" id="IPR016024">
    <property type="entry name" value="ARM-type_fold"/>
</dbReference>
<feature type="compositionally biased region" description="Acidic residues" evidence="7">
    <location>
        <begin position="564"/>
        <end position="602"/>
    </location>
</feature>
<evidence type="ECO:0000256" key="2">
    <source>
        <dbReference type="ARBA" id="ARBA00022448"/>
    </source>
</evidence>
<dbReference type="Gramene" id="Jr16_09030_p1">
    <property type="protein sequence ID" value="cds.Jr16_09030_p1"/>
    <property type="gene ID" value="Jr16_09030"/>
</dbReference>
<sequence length="813" mass="91286">MASQRPGVSPEPLSASGRSSDRLSLPTLQSKMKSDPEGYESELVLIYNQFKSSLELFQQQAALNFTSITGIATDPSVAKDLGDRAMLLAHVTPFYPQHLADFPKQLSHFLASSACSLPSGLRCHIVQSLILLANRKMVDIGDTLALFMELQTMGDRALRKLAFSHVVHSIRRMNQKHKNEVKNRPLQNILFSLLQQEDEAKAKRSLITLCELHRRRVWFDDRTADAICTACFHSSSRIMIAALSFLLDYEKIQDEDDSDASSSEDDLSPQVPRAVLCKEAVYKAHHKGTVSSKKKKQAKIQRAIRSMKRQQRLSSEKTTSNYYSPLSHLRDAQGFAEKLFSRLQTCNERFEVKMMILKVVARTIGLHRLILLNFYRFLEKYVQPHQRDITNLLAAAVQACHDMVPPDAVESLFKQIVNLFVHDRSRPEVIAVGLNVIREICLRMPLLMTEDLLQDLVLYKKSHEKAVSLAARSLITLFREVCPSLLVKKDRGRPTDPKARPKAYGEVDVISNVPGVELLQNDENNAVSDTDGSTFSDSVDGHDSDGIGAGSDDEENRLCNDIIGSEDDELEAESDDGESSIYYDDSDVGSDDDDEEEDEEEEVHMKAVEENVHEEMNGSDTTNPDIRDCKTGGSESNAKKRNLSDFDGQLLAADASLRALKRLAGVTMGHFPSESTDGILSNEDFQRIKELKAKKEAKMALAQHGLLRKGIPSSDQLSVKRVDPAKLEAHVRKRLSKEERLALVREGREERGKFQARTAVKQKKTGGLSNRQKEHKKAMPLAAKKAKVARSRQEKKKKQQRSGKQFRGKKAWK</sequence>
<dbReference type="OrthoDB" id="2196187at2759"/>
<dbReference type="InterPro" id="IPR012977">
    <property type="entry name" value="SDA1_N"/>
</dbReference>
<keyword evidence="3 6" id="KW-0690">Ribosome biogenesis</keyword>
<dbReference type="GO" id="GO:0015031">
    <property type="term" value="P:protein transport"/>
    <property type="evidence" value="ECO:0007669"/>
    <property type="project" value="UniProtKB-KW"/>
</dbReference>
<keyword evidence="2 6" id="KW-0813">Transport</keyword>
<evidence type="ECO:0000256" key="7">
    <source>
        <dbReference type="SAM" id="MobiDB-lite"/>
    </source>
</evidence>
<dbReference type="GO" id="GO:0000055">
    <property type="term" value="P:ribosomal large subunit export from nucleus"/>
    <property type="evidence" value="ECO:0000318"/>
    <property type="project" value="GO_Central"/>
</dbReference>
<feature type="compositionally biased region" description="Polar residues" evidence="7">
    <location>
        <begin position="521"/>
        <end position="537"/>
    </location>
</feature>
<dbReference type="PANTHER" id="PTHR12730">
    <property type="entry name" value="HSDA/SDA1-RELATED"/>
    <property type="match status" value="1"/>
</dbReference>
<dbReference type="FunCoup" id="A0A2I4FKJ6">
    <property type="interactions" value="4277"/>
</dbReference>
<dbReference type="Proteomes" id="UP000235220">
    <property type="component" value="Chromosome 16"/>
</dbReference>
<accession>A0A2I4FKJ6</accession>
<feature type="compositionally biased region" description="Basic and acidic residues" evidence="7">
    <location>
        <begin position="603"/>
        <end position="616"/>
    </location>
</feature>
<keyword evidence="8" id="KW-1185">Reference proteome</keyword>
<reference evidence="9" key="1">
    <citation type="submission" date="2025-08" db="UniProtKB">
        <authorList>
            <consortium name="RefSeq"/>
        </authorList>
    </citation>
    <scope>IDENTIFICATION</scope>
    <source>
        <tissue evidence="9">Leaves</tissue>
    </source>
</reference>
<dbReference type="RefSeq" id="XP_018832165.2">
    <property type="nucleotide sequence ID" value="XM_018976620.2"/>
</dbReference>
<dbReference type="PANTHER" id="PTHR12730:SF0">
    <property type="entry name" value="PROTEIN SDA1 HOMOLOG"/>
    <property type="match status" value="1"/>
</dbReference>
<keyword evidence="5 6" id="KW-0539">Nucleus</keyword>
<proteinExistence type="inferred from homology"/>
<evidence type="ECO:0000313" key="8">
    <source>
        <dbReference type="Proteomes" id="UP000235220"/>
    </source>
</evidence>
<dbReference type="InterPro" id="IPR048292">
    <property type="entry name" value="SDA1_C"/>
</dbReference>
<keyword evidence="4 6" id="KW-0653">Protein transport</keyword>
<dbReference type="InterPro" id="IPR027312">
    <property type="entry name" value="Sda1"/>
</dbReference>
<dbReference type="Pfam" id="PF05285">
    <property type="entry name" value="SDA1_dom"/>
    <property type="match status" value="1"/>
</dbReference>
<comment type="function">
    <text evidence="6">Required for 60S pre-ribosomal subunits export to the cytoplasm.</text>
</comment>
<dbReference type="GeneID" id="108999712"/>
<dbReference type="SUPFAM" id="SSF48371">
    <property type="entry name" value="ARM repeat"/>
    <property type="match status" value="1"/>
</dbReference>
<dbReference type="GO" id="GO:0005730">
    <property type="term" value="C:nucleolus"/>
    <property type="evidence" value="ECO:0000318"/>
    <property type="project" value="GO_Central"/>
</dbReference>
<evidence type="ECO:0000256" key="6">
    <source>
        <dbReference type="RuleBase" id="RU365057"/>
    </source>
</evidence>
<dbReference type="Pfam" id="PF21638">
    <property type="entry name" value="SDA1_C"/>
    <property type="match status" value="1"/>
</dbReference>
<dbReference type="GO" id="GO:0042273">
    <property type="term" value="P:ribosomal large subunit biogenesis"/>
    <property type="evidence" value="ECO:0000318"/>
    <property type="project" value="GO_Central"/>
</dbReference>
<feature type="compositionally biased region" description="Basic residues" evidence="7">
    <location>
        <begin position="773"/>
        <end position="813"/>
    </location>
</feature>